<comment type="caution">
    <text evidence="1">The sequence shown here is derived from an EMBL/GenBank/DDBJ whole genome shotgun (WGS) entry which is preliminary data.</text>
</comment>
<organism evidence="1 2">
    <name type="scientific">Mucilaginibacter dorajii</name>
    <dbReference type="NCBI Taxonomy" id="692994"/>
    <lineage>
        <taxon>Bacteria</taxon>
        <taxon>Pseudomonadati</taxon>
        <taxon>Bacteroidota</taxon>
        <taxon>Sphingobacteriia</taxon>
        <taxon>Sphingobacteriales</taxon>
        <taxon>Sphingobacteriaceae</taxon>
        <taxon>Mucilaginibacter</taxon>
    </lineage>
</organism>
<dbReference type="InterPro" id="IPR032710">
    <property type="entry name" value="NTF2-like_dom_sf"/>
</dbReference>
<reference evidence="2" key="1">
    <citation type="journal article" date="2019" name="Int. J. Syst. Evol. Microbiol.">
        <title>The Global Catalogue of Microorganisms (GCM) 10K type strain sequencing project: providing services to taxonomists for standard genome sequencing and annotation.</title>
        <authorList>
            <consortium name="The Broad Institute Genomics Platform"/>
            <consortium name="The Broad Institute Genome Sequencing Center for Infectious Disease"/>
            <person name="Wu L."/>
            <person name="Ma J."/>
        </authorList>
    </citation>
    <scope>NUCLEOTIDE SEQUENCE [LARGE SCALE GENOMIC DNA]</scope>
    <source>
        <strain evidence="2">JCM 16601</strain>
    </source>
</reference>
<dbReference type="SUPFAM" id="SSF54427">
    <property type="entry name" value="NTF2-like"/>
    <property type="match status" value="1"/>
</dbReference>
<gene>
    <name evidence="1" type="ORF">GCM10022210_26330</name>
</gene>
<protein>
    <recommendedName>
        <fullName evidence="3">DUF4440 domain-containing protein</fullName>
    </recommendedName>
</protein>
<dbReference type="Gene3D" id="3.10.450.50">
    <property type="match status" value="1"/>
</dbReference>
<evidence type="ECO:0000313" key="1">
    <source>
        <dbReference type="EMBL" id="GAA3974698.1"/>
    </source>
</evidence>
<dbReference type="RefSeq" id="WP_259087749.1">
    <property type="nucleotide sequence ID" value="NZ_BAAAZC010000019.1"/>
</dbReference>
<evidence type="ECO:0008006" key="3">
    <source>
        <dbReference type="Google" id="ProtNLM"/>
    </source>
</evidence>
<proteinExistence type="predicted"/>
<dbReference type="Proteomes" id="UP001500742">
    <property type="component" value="Unassembled WGS sequence"/>
</dbReference>
<evidence type="ECO:0000313" key="2">
    <source>
        <dbReference type="Proteomes" id="UP001500742"/>
    </source>
</evidence>
<keyword evidence="2" id="KW-1185">Reference proteome</keyword>
<name>A0ABP7Q128_9SPHI</name>
<sequence length="107" mass="11976">MEITAIENEVVRAAFTAWNSRDRKGFINLVSAETTFSHNGEKGDIMNFSDHFFFGTAKSVFTEIHKIENEGKSIYATLESDEAGKIGVLMRFEIRDGKISDLDAGRP</sequence>
<dbReference type="EMBL" id="BAAAZC010000019">
    <property type="protein sequence ID" value="GAA3974698.1"/>
    <property type="molecule type" value="Genomic_DNA"/>
</dbReference>
<accession>A0ABP7Q128</accession>